<dbReference type="RefSeq" id="XP_002788277.1">
    <property type="nucleotide sequence ID" value="XM_002788231.1"/>
</dbReference>
<accession>C5K643</accession>
<evidence type="ECO:0000313" key="2">
    <source>
        <dbReference type="Proteomes" id="UP000007800"/>
    </source>
</evidence>
<name>C5K643_PERM5</name>
<proteinExistence type="predicted"/>
<dbReference type="AlphaFoldDB" id="C5K643"/>
<evidence type="ECO:0000313" key="1">
    <source>
        <dbReference type="EMBL" id="EER20073.1"/>
    </source>
</evidence>
<dbReference type="Proteomes" id="UP000007800">
    <property type="component" value="Unassembled WGS sequence"/>
</dbReference>
<sequence length="66" mass="7410">MPAATTTSSKRKVVESTPISIHDIPDRPTRPLTLTPRYDFYEAKRKDLLNAVKLARDKIMLVAAAE</sequence>
<gene>
    <name evidence="1" type="ORF">Pmar_PMAR007358</name>
</gene>
<protein>
    <submittedName>
        <fullName evidence="1">Uncharacterized protein</fullName>
    </submittedName>
</protein>
<dbReference type="EMBL" id="GG670840">
    <property type="protein sequence ID" value="EER20073.1"/>
    <property type="molecule type" value="Genomic_DNA"/>
</dbReference>
<dbReference type="GeneID" id="9059059"/>
<organism evidence="2">
    <name type="scientific">Perkinsus marinus (strain ATCC 50983 / TXsc)</name>
    <dbReference type="NCBI Taxonomy" id="423536"/>
    <lineage>
        <taxon>Eukaryota</taxon>
        <taxon>Sar</taxon>
        <taxon>Alveolata</taxon>
        <taxon>Perkinsozoa</taxon>
        <taxon>Perkinsea</taxon>
        <taxon>Perkinsida</taxon>
        <taxon>Perkinsidae</taxon>
        <taxon>Perkinsus</taxon>
    </lineage>
</organism>
<keyword evidence="2" id="KW-1185">Reference proteome</keyword>
<dbReference type="InParanoid" id="C5K643"/>
<reference evidence="1 2" key="1">
    <citation type="submission" date="2008-07" db="EMBL/GenBank/DDBJ databases">
        <authorList>
            <person name="El-Sayed N."/>
            <person name="Caler E."/>
            <person name="Inman J."/>
            <person name="Amedeo P."/>
            <person name="Hass B."/>
            <person name="Wortman J."/>
        </authorList>
    </citation>
    <scope>NUCLEOTIDE SEQUENCE [LARGE SCALE GENOMIC DNA]</scope>
    <source>
        <strain evidence="2">ATCC 50983 / TXsc</strain>
    </source>
</reference>